<dbReference type="Proteomes" id="UP001054945">
    <property type="component" value="Unassembled WGS sequence"/>
</dbReference>
<accession>A0AAV4YAE3</accession>
<organism evidence="1 2">
    <name type="scientific">Caerostris extrusa</name>
    <name type="common">Bark spider</name>
    <name type="synonym">Caerostris bankana</name>
    <dbReference type="NCBI Taxonomy" id="172846"/>
    <lineage>
        <taxon>Eukaryota</taxon>
        <taxon>Metazoa</taxon>
        <taxon>Ecdysozoa</taxon>
        <taxon>Arthropoda</taxon>
        <taxon>Chelicerata</taxon>
        <taxon>Arachnida</taxon>
        <taxon>Araneae</taxon>
        <taxon>Araneomorphae</taxon>
        <taxon>Entelegynae</taxon>
        <taxon>Araneoidea</taxon>
        <taxon>Araneidae</taxon>
        <taxon>Caerostris</taxon>
    </lineage>
</organism>
<reference evidence="1 2" key="1">
    <citation type="submission" date="2021-06" db="EMBL/GenBank/DDBJ databases">
        <title>Caerostris extrusa draft genome.</title>
        <authorList>
            <person name="Kono N."/>
            <person name="Arakawa K."/>
        </authorList>
    </citation>
    <scope>NUCLEOTIDE SEQUENCE [LARGE SCALE GENOMIC DNA]</scope>
</reference>
<name>A0AAV4YAE3_CAEEX</name>
<evidence type="ECO:0000313" key="2">
    <source>
        <dbReference type="Proteomes" id="UP001054945"/>
    </source>
</evidence>
<dbReference type="EMBL" id="BPLR01019077">
    <property type="protein sequence ID" value="GIZ04382.1"/>
    <property type="molecule type" value="Genomic_DNA"/>
</dbReference>
<evidence type="ECO:0000313" key="1">
    <source>
        <dbReference type="EMBL" id="GIZ04382.1"/>
    </source>
</evidence>
<comment type="caution">
    <text evidence="1">The sequence shown here is derived from an EMBL/GenBank/DDBJ whole genome shotgun (WGS) entry which is preliminary data.</text>
</comment>
<protein>
    <submittedName>
        <fullName evidence="1">Uncharacterized protein</fullName>
    </submittedName>
</protein>
<sequence length="96" mass="10714">MFSVEVQEKDLNHPDTANGGSLFFALSNFKLNYLRSETQETELCKKTFLTSHKGRQEGVDTTLYPTPLVARSRSSALLSPISLLLSSFGPLEPRRP</sequence>
<keyword evidence="2" id="KW-1185">Reference proteome</keyword>
<gene>
    <name evidence="1" type="ORF">CEXT_379401</name>
</gene>
<dbReference type="AlphaFoldDB" id="A0AAV4YAE3"/>
<proteinExistence type="predicted"/>